<gene>
    <name evidence="7" type="ORF">C6P64_12255</name>
</gene>
<keyword evidence="3" id="KW-0731">Sigma factor</keyword>
<accession>A0A2S9K3C1</accession>
<evidence type="ECO:0000313" key="8">
    <source>
        <dbReference type="Proteomes" id="UP000238589"/>
    </source>
</evidence>
<proteinExistence type="inferred from homology"/>
<dbReference type="InterPro" id="IPR014284">
    <property type="entry name" value="RNA_pol_sigma-70_dom"/>
</dbReference>
<organism evidence="7 8">
    <name type="scientific">Malikia granosa</name>
    <dbReference type="NCBI Taxonomy" id="263067"/>
    <lineage>
        <taxon>Bacteria</taxon>
        <taxon>Pseudomonadati</taxon>
        <taxon>Pseudomonadota</taxon>
        <taxon>Betaproteobacteria</taxon>
        <taxon>Burkholderiales</taxon>
        <taxon>Comamonadaceae</taxon>
        <taxon>Malikia</taxon>
    </lineage>
</organism>
<dbReference type="Gene3D" id="1.10.1740.10">
    <property type="match status" value="1"/>
</dbReference>
<dbReference type="AlphaFoldDB" id="A0A2S9K3C1"/>
<feature type="domain" description="RNA polymerase sigma factor 70 region 4 type 2" evidence="6">
    <location>
        <begin position="98"/>
        <end position="149"/>
    </location>
</feature>
<dbReference type="Pfam" id="PF04542">
    <property type="entry name" value="Sigma70_r2"/>
    <property type="match status" value="1"/>
</dbReference>
<comment type="caution">
    <text evidence="7">The sequence shown here is derived from an EMBL/GenBank/DDBJ whole genome shotgun (WGS) entry which is preliminary data.</text>
</comment>
<keyword evidence="4" id="KW-0804">Transcription</keyword>
<dbReference type="GO" id="GO:0016987">
    <property type="term" value="F:sigma factor activity"/>
    <property type="evidence" value="ECO:0007669"/>
    <property type="project" value="UniProtKB-KW"/>
</dbReference>
<dbReference type="SUPFAM" id="SSF88659">
    <property type="entry name" value="Sigma3 and sigma4 domains of RNA polymerase sigma factors"/>
    <property type="match status" value="1"/>
</dbReference>
<evidence type="ECO:0000256" key="4">
    <source>
        <dbReference type="ARBA" id="ARBA00023163"/>
    </source>
</evidence>
<dbReference type="InterPro" id="IPR013324">
    <property type="entry name" value="RNA_pol_sigma_r3/r4-like"/>
</dbReference>
<evidence type="ECO:0000313" key="7">
    <source>
        <dbReference type="EMBL" id="PRD64887.1"/>
    </source>
</evidence>
<dbReference type="Proteomes" id="UP000238589">
    <property type="component" value="Unassembled WGS sequence"/>
</dbReference>
<dbReference type="InterPro" id="IPR036388">
    <property type="entry name" value="WH-like_DNA-bd_sf"/>
</dbReference>
<dbReference type="GO" id="GO:0003677">
    <property type="term" value="F:DNA binding"/>
    <property type="evidence" value="ECO:0007669"/>
    <property type="project" value="InterPro"/>
</dbReference>
<dbReference type="NCBIfam" id="TIGR02937">
    <property type="entry name" value="sigma70-ECF"/>
    <property type="match status" value="1"/>
</dbReference>
<evidence type="ECO:0000256" key="3">
    <source>
        <dbReference type="ARBA" id="ARBA00023082"/>
    </source>
</evidence>
<dbReference type="EMBL" id="PVLQ01000042">
    <property type="protein sequence ID" value="PRD64887.1"/>
    <property type="molecule type" value="Genomic_DNA"/>
</dbReference>
<dbReference type="InterPro" id="IPR039425">
    <property type="entry name" value="RNA_pol_sigma-70-like"/>
</dbReference>
<protein>
    <submittedName>
        <fullName evidence="7">RNA polymerase subunit sigma-70</fullName>
    </submittedName>
</protein>
<dbReference type="Gene3D" id="1.10.10.10">
    <property type="entry name" value="Winged helix-like DNA-binding domain superfamily/Winged helix DNA-binding domain"/>
    <property type="match status" value="1"/>
</dbReference>
<comment type="similarity">
    <text evidence="1">Belongs to the sigma-70 factor family. ECF subfamily.</text>
</comment>
<reference evidence="7 8" key="1">
    <citation type="submission" date="2018-03" db="EMBL/GenBank/DDBJ databases">
        <title>Comparative genomics illustrates the genes involved in a hyperalkaliphilic mechanisms of Serpentinomonas isolated from highly-alkaline calcium-rich serpentinized springs.</title>
        <authorList>
            <person name="Suzuki S."/>
            <person name="Ishii S."/>
            <person name="Walworth N."/>
            <person name="Bird L."/>
            <person name="Kuenen J.G."/>
            <person name="Nealson K.H."/>
        </authorList>
    </citation>
    <scope>NUCLEOTIDE SEQUENCE [LARGE SCALE GENOMIC DNA]</scope>
    <source>
        <strain evidence="7 8">P1</strain>
    </source>
</reference>
<dbReference type="SUPFAM" id="SSF88946">
    <property type="entry name" value="Sigma2 domain of RNA polymerase sigma factors"/>
    <property type="match status" value="1"/>
</dbReference>
<evidence type="ECO:0000259" key="5">
    <source>
        <dbReference type="Pfam" id="PF04542"/>
    </source>
</evidence>
<dbReference type="PANTHER" id="PTHR43133:SF25">
    <property type="entry name" value="RNA POLYMERASE SIGMA FACTOR RFAY-RELATED"/>
    <property type="match status" value="1"/>
</dbReference>
<dbReference type="InterPro" id="IPR013325">
    <property type="entry name" value="RNA_pol_sigma_r2"/>
</dbReference>
<dbReference type="Pfam" id="PF08281">
    <property type="entry name" value="Sigma70_r4_2"/>
    <property type="match status" value="1"/>
</dbReference>
<feature type="domain" description="RNA polymerase sigma-70 region 2" evidence="5">
    <location>
        <begin position="9"/>
        <end position="73"/>
    </location>
</feature>
<evidence type="ECO:0000256" key="1">
    <source>
        <dbReference type="ARBA" id="ARBA00010641"/>
    </source>
</evidence>
<name>A0A2S9K3C1_9BURK</name>
<dbReference type="InterPro" id="IPR007627">
    <property type="entry name" value="RNA_pol_sigma70_r2"/>
</dbReference>
<keyword evidence="8" id="KW-1185">Reference proteome</keyword>
<evidence type="ECO:0000256" key="2">
    <source>
        <dbReference type="ARBA" id="ARBA00023015"/>
    </source>
</evidence>
<sequence>MNCLQAAWNTHATELRHWTSRRLADSAEVEDLLQDLFLKAMRQGERFCSVDNARAWLFEVARNALTDRLRARRDSEALHDDLPETVEETATVDQLVSCLPRVLSELNEEDREAITWCDLQGMPQAEFARLKDLSVSGAKSRLQRARERLRIRMATACQVRQDDSGQVVDFVPRGPAPY</sequence>
<evidence type="ECO:0000259" key="6">
    <source>
        <dbReference type="Pfam" id="PF08281"/>
    </source>
</evidence>
<keyword evidence="2" id="KW-0805">Transcription regulation</keyword>
<dbReference type="InterPro" id="IPR013249">
    <property type="entry name" value="RNA_pol_sigma70_r4_t2"/>
</dbReference>
<dbReference type="PANTHER" id="PTHR43133">
    <property type="entry name" value="RNA POLYMERASE ECF-TYPE SIGMA FACTO"/>
    <property type="match status" value="1"/>
</dbReference>
<dbReference type="OrthoDB" id="9784272at2"/>
<dbReference type="GO" id="GO:0006352">
    <property type="term" value="P:DNA-templated transcription initiation"/>
    <property type="evidence" value="ECO:0007669"/>
    <property type="project" value="InterPro"/>
</dbReference>